<feature type="binding site" evidence="7">
    <location>
        <begin position="75"/>
        <end position="76"/>
    </location>
    <ligand>
        <name>substrate</name>
    </ligand>
</feature>
<feature type="binding site" evidence="7">
    <location>
        <begin position="10"/>
        <end position="11"/>
    </location>
    <ligand>
        <name>substrate</name>
    </ligand>
</feature>
<dbReference type="InterPro" id="IPR018187">
    <property type="entry name" value="Asp/Glu_racemase_AS_1"/>
</dbReference>
<evidence type="ECO:0000256" key="3">
    <source>
        <dbReference type="ARBA" id="ARBA00022960"/>
    </source>
</evidence>
<organism evidence="8 9">
    <name type="scientific">Metabacillus fastidiosus</name>
    <dbReference type="NCBI Taxonomy" id="1458"/>
    <lineage>
        <taxon>Bacteria</taxon>
        <taxon>Bacillati</taxon>
        <taxon>Bacillota</taxon>
        <taxon>Bacilli</taxon>
        <taxon>Bacillales</taxon>
        <taxon>Bacillaceae</taxon>
        <taxon>Metabacillus</taxon>
    </lineage>
</organism>
<dbReference type="PROSITE" id="PS00923">
    <property type="entry name" value="ASP_GLU_RACEMASE_1"/>
    <property type="match status" value="1"/>
</dbReference>
<feature type="binding site" evidence="7">
    <location>
        <begin position="42"/>
        <end position="43"/>
    </location>
    <ligand>
        <name>substrate</name>
    </ligand>
</feature>
<comment type="similarity">
    <text evidence="7">Belongs to the aspartate/glutamate racemases family.</text>
</comment>
<keyword evidence="6 7" id="KW-0961">Cell wall biogenesis/degradation</keyword>
<name>A0ABU6NVH2_9BACI</name>
<evidence type="ECO:0000313" key="9">
    <source>
        <dbReference type="Proteomes" id="UP001342826"/>
    </source>
</evidence>
<evidence type="ECO:0000256" key="7">
    <source>
        <dbReference type="HAMAP-Rule" id="MF_00258"/>
    </source>
</evidence>
<dbReference type="GeneID" id="301140118"/>
<reference evidence="8 9" key="1">
    <citation type="submission" date="2023-03" db="EMBL/GenBank/DDBJ databases">
        <title>Bacillus Genome Sequencing.</title>
        <authorList>
            <person name="Dunlap C."/>
        </authorList>
    </citation>
    <scope>NUCLEOTIDE SEQUENCE [LARGE SCALE GENOMIC DNA]</scope>
    <source>
        <strain evidence="8 9">NRS-1717</strain>
    </source>
</reference>
<protein>
    <recommendedName>
        <fullName evidence="2 7">Glutamate racemase</fullName>
        <ecNumber evidence="2 7">5.1.1.3</ecNumber>
    </recommendedName>
</protein>
<accession>A0ABU6NVH2</accession>
<evidence type="ECO:0000256" key="6">
    <source>
        <dbReference type="ARBA" id="ARBA00023316"/>
    </source>
</evidence>
<dbReference type="GO" id="GO:0008881">
    <property type="term" value="F:glutamate racemase activity"/>
    <property type="evidence" value="ECO:0007669"/>
    <property type="project" value="UniProtKB-EC"/>
</dbReference>
<feature type="binding site" evidence="7">
    <location>
        <begin position="186"/>
        <end position="187"/>
    </location>
    <ligand>
        <name>substrate</name>
    </ligand>
</feature>
<dbReference type="InterPro" id="IPR001920">
    <property type="entry name" value="Asp/Glu_race"/>
</dbReference>
<keyword evidence="3 7" id="KW-0133">Cell shape</keyword>
<dbReference type="EMBL" id="JARTFS010000005">
    <property type="protein sequence ID" value="MED4401134.1"/>
    <property type="molecule type" value="Genomic_DNA"/>
</dbReference>
<dbReference type="InterPro" id="IPR033134">
    <property type="entry name" value="Asp/Glu_racemase_AS_2"/>
</dbReference>
<comment type="pathway">
    <text evidence="7">Cell wall biogenesis; peptidoglycan biosynthesis.</text>
</comment>
<dbReference type="NCBIfam" id="NF002035">
    <property type="entry name" value="PRK00865.1-3"/>
    <property type="match status" value="1"/>
</dbReference>
<dbReference type="PROSITE" id="PS00924">
    <property type="entry name" value="ASP_GLU_RACEMASE_2"/>
    <property type="match status" value="1"/>
</dbReference>
<dbReference type="RefSeq" id="WP_066226500.1">
    <property type="nucleotide sequence ID" value="NZ_JARTFQ010000007.1"/>
</dbReference>
<keyword evidence="9" id="KW-1185">Reference proteome</keyword>
<keyword evidence="4 7" id="KW-0573">Peptidoglycan synthesis</keyword>
<dbReference type="PANTHER" id="PTHR21198:SF2">
    <property type="entry name" value="GLUTAMATE RACEMASE"/>
    <property type="match status" value="1"/>
</dbReference>
<dbReference type="SUPFAM" id="SSF53681">
    <property type="entry name" value="Aspartate/glutamate racemase"/>
    <property type="match status" value="2"/>
</dbReference>
<evidence type="ECO:0000256" key="5">
    <source>
        <dbReference type="ARBA" id="ARBA00023235"/>
    </source>
</evidence>
<gene>
    <name evidence="8" type="primary">racE</name>
    <name evidence="7" type="synonym">murI</name>
    <name evidence="8" type="ORF">P9271_07275</name>
</gene>
<evidence type="ECO:0000313" key="8">
    <source>
        <dbReference type="EMBL" id="MED4401134.1"/>
    </source>
</evidence>
<dbReference type="NCBIfam" id="TIGR00067">
    <property type="entry name" value="glut_race"/>
    <property type="match status" value="1"/>
</dbReference>
<feature type="active site" description="Proton donor/acceptor" evidence="7">
    <location>
        <position position="185"/>
    </location>
</feature>
<dbReference type="Proteomes" id="UP001342826">
    <property type="component" value="Unassembled WGS sequence"/>
</dbReference>
<dbReference type="InterPro" id="IPR004391">
    <property type="entry name" value="Glu_race"/>
</dbReference>
<dbReference type="InterPro" id="IPR015942">
    <property type="entry name" value="Asp/Glu/hydantoin_racemase"/>
</dbReference>
<dbReference type="Pfam" id="PF01177">
    <property type="entry name" value="Asp_Glu_race"/>
    <property type="match status" value="1"/>
</dbReference>
<evidence type="ECO:0000256" key="1">
    <source>
        <dbReference type="ARBA" id="ARBA00001602"/>
    </source>
</evidence>
<proteinExistence type="inferred from homology"/>
<evidence type="ECO:0000256" key="4">
    <source>
        <dbReference type="ARBA" id="ARBA00022984"/>
    </source>
</evidence>
<sequence>MNKRPIGVIDSGVGGLTVAKEIIRQLPKEEIIYLGDTARCPYGPRPIEEVRKFTWELTDYLLKNHHIKMLVIACNTATAIALQEIQEAIDIPVVGVIVPGARTAIKITKNEHVGVIGTENTIESRAYEEALKLLNDRLTVESLACPKFVPLVESGEYEEIEAEKIVEESLNPFRKSKMDTLILGCTHYPMLKNTIESVLGQSVKIISSGDETAREVSTILSYKNGLNLSDEKKQHLFLTTGSKELFQEIASKWFEKPIESVRKITLNELVNGNKNI</sequence>
<feature type="active site" description="Proton donor/acceptor" evidence="7">
    <location>
        <position position="74"/>
    </location>
</feature>
<dbReference type="EC" id="5.1.1.3" evidence="2 7"/>
<comment type="caution">
    <text evidence="8">The sequence shown here is derived from an EMBL/GenBank/DDBJ whole genome shotgun (WGS) entry which is preliminary data.</text>
</comment>
<evidence type="ECO:0000256" key="2">
    <source>
        <dbReference type="ARBA" id="ARBA00013090"/>
    </source>
</evidence>
<dbReference type="PANTHER" id="PTHR21198">
    <property type="entry name" value="GLUTAMATE RACEMASE"/>
    <property type="match status" value="1"/>
</dbReference>
<dbReference type="Gene3D" id="3.40.50.1860">
    <property type="match status" value="2"/>
</dbReference>
<comment type="catalytic activity">
    <reaction evidence="1 7">
        <text>L-glutamate = D-glutamate</text>
        <dbReference type="Rhea" id="RHEA:12813"/>
        <dbReference type="ChEBI" id="CHEBI:29985"/>
        <dbReference type="ChEBI" id="CHEBI:29986"/>
        <dbReference type="EC" id="5.1.1.3"/>
    </reaction>
</comment>
<comment type="function">
    <text evidence="7">Provides the (R)-glutamate required for cell wall biosynthesis.</text>
</comment>
<dbReference type="HAMAP" id="MF_00258">
    <property type="entry name" value="Glu_racemase"/>
    <property type="match status" value="1"/>
</dbReference>
<keyword evidence="5 7" id="KW-0413">Isomerase</keyword>